<dbReference type="Gene3D" id="3.40.1110.10">
    <property type="entry name" value="Calcium-transporting ATPase, cytoplasmic domain N"/>
    <property type="match status" value="1"/>
</dbReference>
<dbReference type="InterPro" id="IPR001757">
    <property type="entry name" value="P_typ_ATPase"/>
</dbReference>
<evidence type="ECO:0000256" key="5">
    <source>
        <dbReference type="ARBA" id="ARBA00023136"/>
    </source>
</evidence>
<feature type="compositionally biased region" description="Pro residues" evidence="8">
    <location>
        <begin position="735"/>
        <end position="753"/>
    </location>
</feature>
<dbReference type="InterPro" id="IPR015425">
    <property type="entry name" value="FH2_Formin"/>
</dbReference>
<keyword evidence="3 7" id="KW-0812">Transmembrane</keyword>
<keyword evidence="5 7" id="KW-0472">Membrane</keyword>
<feature type="transmembrane region" description="Helical" evidence="7">
    <location>
        <begin position="169"/>
        <end position="190"/>
    </location>
</feature>
<dbReference type="PRINTS" id="PR00119">
    <property type="entry name" value="CATATPASE"/>
</dbReference>
<dbReference type="PANTHER" id="PTHR48085">
    <property type="entry name" value="CADMIUM/ZINC-TRANSPORTING ATPASE HMA2-RELATED"/>
    <property type="match status" value="1"/>
</dbReference>
<dbReference type="InterPro" id="IPR023298">
    <property type="entry name" value="ATPase_P-typ_TM_dom_sf"/>
</dbReference>
<feature type="compositionally biased region" description="Pro residues" evidence="8">
    <location>
        <begin position="905"/>
        <end position="918"/>
    </location>
</feature>
<dbReference type="InterPro" id="IPR023214">
    <property type="entry name" value="HAD_sf"/>
</dbReference>
<feature type="compositionally biased region" description="Polar residues" evidence="8">
    <location>
        <begin position="963"/>
        <end position="974"/>
    </location>
</feature>
<dbReference type="PRINTS" id="PR00120">
    <property type="entry name" value="HATPASE"/>
</dbReference>
<dbReference type="CDD" id="cd02079">
    <property type="entry name" value="P-type_ATPase_HM"/>
    <property type="match status" value="1"/>
</dbReference>
<dbReference type="NCBIfam" id="TIGR01525">
    <property type="entry name" value="ATPase-IB_hvy"/>
    <property type="match status" value="1"/>
</dbReference>
<dbReference type="FunFam" id="2.70.150.10:FF:000002">
    <property type="entry name" value="Copper-transporting ATPase 1, putative"/>
    <property type="match status" value="1"/>
</dbReference>
<feature type="transmembrane region" description="Helical" evidence="7">
    <location>
        <begin position="464"/>
        <end position="483"/>
    </location>
</feature>
<dbReference type="SUPFAM" id="SSF101447">
    <property type="entry name" value="Formin homology 2 domain (FH2 domain)"/>
    <property type="match status" value="1"/>
</dbReference>
<evidence type="ECO:0000256" key="7">
    <source>
        <dbReference type="RuleBase" id="RU362081"/>
    </source>
</evidence>
<feature type="compositionally biased region" description="Low complexity" evidence="8">
    <location>
        <begin position="682"/>
        <end position="693"/>
    </location>
</feature>
<evidence type="ECO:0000256" key="8">
    <source>
        <dbReference type="SAM" id="MobiDB-lite"/>
    </source>
</evidence>
<name>A0A8S9LXD8_BRACR</name>
<dbReference type="Gene3D" id="2.70.150.10">
    <property type="entry name" value="Calcium-transporting ATPase, cytoplasmic transduction domain A"/>
    <property type="match status" value="1"/>
</dbReference>
<dbReference type="InterPro" id="IPR042201">
    <property type="entry name" value="FH2_Formin_sf"/>
</dbReference>
<dbReference type="NCBIfam" id="TIGR01512">
    <property type="entry name" value="ATPase-IB2_Cd"/>
    <property type="match status" value="1"/>
</dbReference>
<evidence type="ECO:0000259" key="9">
    <source>
        <dbReference type="PROSITE" id="PS51444"/>
    </source>
</evidence>
<dbReference type="FunFam" id="3.40.1110.10:FF:000043">
    <property type="entry name" value="Putative cadmium/zinc-transporting ATPase 3"/>
    <property type="match status" value="1"/>
</dbReference>
<feature type="compositionally biased region" description="Pro residues" evidence="8">
    <location>
        <begin position="1062"/>
        <end position="1090"/>
    </location>
</feature>
<dbReference type="GO" id="GO:0016020">
    <property type="term" value="C:membrane"/>
    <property type="evidence" value="ECO:0007669"/>
    <property type="project" value="UniProtKB-SubCell"/>
</dbReference>
<feature type="compositionally biased region" description="Low complexity" evidence="8">
    <location>
        <begin position="919"/>
        <end position="932"/>
    </location>
</feature>
<dbReference type="SUPFAM" id="SSF81653">
    <property type="entry name" value="Calcium ATPase, transduction domain A"/>
    <property type="match status" value="1"/>
</dbReference>
<dbReference type="InterPro" id="IPR036412">
    <property type="entry name" value="HAD-like_sf"/>
</dbReference>
<feature type="transmembrane region" description="Helical" evidence="7">
    <location>
        <begin position="196"/>
        <end position="224"/>
    </location>
</feature>
<evidence type="ECO:0000256" key="4">
    <source>
        <dbReference type="ARBA" id="ARBA00022989"/>
    </source>
</evidence>
<dbReference type="InterPro" id="IPR023299">
    <property type="entry name" value="ATPase_P-typ_cyto_dom_N"/>
</dbReference>
<dbReference type="GO" id="GO:0016887">
    <property type="term" value="F:ATP hydrolysis activity"/>
    <property type="evidence" value="ECO:0007669"/>
    <property type="project" value="InterPro"/>
</dbReference>
<dbReference type="PANTHER" id="PTHR48085:SF15">
    <property type="entry name" value="HMA DOMAIN-CONTAINING PROTEIN"/>
    <property type="match status" value="1"/>
</dbReference>
<dbReference type="InterPro" id="IPR008250">
    <property type="entry name" value="ATPase_P-typ_transduc_dom_A_sf"/>
</dbReference>
<keyword evidence="4 7" id="KW-1133">Transmembrane helix</keyword>
<dbReference type="NCBIfam" id="TIGR01494">
    <property type="entry name" value="ATPase_P-type"/>
    <property type="match status" value="2"/>
</dbReference>
<dbReference type="GO" id="GO:0046872">
    <property type="term" value="F:metal ion binding"/>
    <property type="evidence" value="ECO:0007669"/>
    <property type="project" value="UniProtKB-KW"/>
</dbReference>
<evidence type="ECO:0000256" key="3">
    <source>
        <dbReference type="ARBA" id="ARBA00022692"/>
    </source>
</evidence>
<dbReference type="InterPro" id="IPR027256">
    <property type="entry name" value="P-typ_ATPase_IB"/>
</dbReference>
<keyword evidence="7" id="KW-0479">Metal-binding</keyword>
<dbReference type="GO" id="GO:0019829">
    <property type="term" value="F:ATPase-coupled monoatomic cation transmembrane transporter activity"/>
    <property type="evidence" value="ECO:0007669"/>
    <property type="project" value="InterPro"/>
</dbReference>
<keyword evidence="7" id="KW-0547">Nucleotide-binding</keyword>
<feature type="compositionally biased region" description="Low complexity" evidence="8">
    <location>
        <begin position="626"/>
        <end position="638"/>
    </location>
</feature>
<feature type="domain" description="FH2" evidence="9">
    <location>
        <begin position="1137"/>
        <end position="1491"/>
    </location>
</feature>
<protein>
    <recommendedName>
        <fullName evidence="6">Formin-like protein</fullName>
    </recommendedName>
</protein>
<dbReference type="PROSITE" id="PS51444">
    <property type="entry name" value="FH2"/>
    <property type="match status" value="1"/>
</dbReference>
<feature type="compositionally biased region" description="Basic and acidic residues" evidence="8">
    <location>
        <begin position="578"/>
        <end position="587"/>
    </location>
</feature>
<feature type="transmembrane region" description="Helical" evidence="7">
    <location>
        <begin position="489"/>
        <end position="511"/>
    </location>
</feature>
<feature type="compositionally biased region" description="Low complexity" evidence="8">
    <location>
        <begin position="754"/>
        <end position="769"/>
    </location>
</feature>
<dbReference type="PROSITE" id="PS00154">
    <property type="entry name" value="ATPASE_E1_E2"/>
    <property type="match status" value="1"/>
</dbReference>
<organism evidence="10">
    <name type="scientific">Brassica cretica</name>
    <name type="common">Mustard</name>
    <dbReference type="NCBI Taxonomy" id="69181"/>
    <lineage>
        <taxon>Eukaryota</taxon>
        <taxon>Viridiplantae</taxon>
        <taxon>Streptophyta</taxon>
        <taxon>Embryophyta</taxon>
        <taxon>Tracheophyta</taxon>
        <taxon>Spermatophyta</taxon>
        <taxon>Magnoliopsida</taxon>
        <taxon>eudicotyledons</taxon>
        <taxon>Gunneridae</taxon>
        <taxon>Pentapetalae</taxon>
        <taxon>rosids</taxon>
        <taxon>malvids</taxon>
        <taxon>Brassicales</taxon>
        <taxon>Brassicaceae</taxon>
        <taxon>Brassiceae</taxon>
        <taxon>Brassica</taxon>
    </lineage>
</organism>
<reference evidence="10" key="1">
    <citation type="submission" date="2019-12" db="EMBL/GenBank/DDBJ databases">
        <title>Genome sequencing and annotation of Brassica cretica.</title>
        <authorList>
            <person name="Studholme D.J."/>
            <person name="Sarris P.F."/>
        </authorList>
    </citation>
    <scope>NUCLEOTIDE SEQUENCE</scope>
    <source>
        <strain evidence="10">PFS-102/07</strain>
        <tissue evidence="10">Leaf</tissue>
    </source>
</reference>
<feature type="compositionally biased region" description="Pro residues" evidence="8">
    <location>
        <begin position="770"/>
        <end position="780"/>
    </location>
</feature>
<dbReference type="InterPro" id="IPR018303">
    <property type="entry name" value="ATPase_P-typ_P_site"/>
</dbReference>
<dbReference type="Gene3D" id="3.40.50.1000">
    <property type="entry name" value="HAD superfamily/HAD-like"/>
    <property type="match status" value="2"/>
</dbReference>
<comment type="similarity">
    <text evidence="6">Belongs to the formin-like family.</text>
</comment>
<evidence type="ECO:0000256" key="6">
    <source>
        <dbReference type="RuleBase" id="RU361260"/>
    </source>
</evidence>
<dbReference type="InterPro" id="IPR059000">
    <property type="entry name" value="ATPase_P-type_domA"/>
</dbReference>
<dbReference type="InterPro" id="IPR051014">
    <property type="entry name" value="Cation_Transport_ATPase_IB"/>
</dbReference>
<feature type="region of interest" description="Disordered" evidence="8">
    <location>
        <begin position="834"/>
        <end position="1154"/>
    </location>
</feature>
<evidence type="ECO:0000256" key="1">
    <source>
        <dbReference type="ARBA" id="ARBA00004370"/>
    </source>
</evidence>
<dbReference type="EMBL" id="QGKY02000089">
    <property type="protein sequence ID" value="KAF2610727.1"/>
    <property type="molecule type" value="Genomic_DNA"/>
</dbReference>
<feature type="compositionally biased region" description="Pro residues" evidence="8">
    <location>
        <begin position="1004"/>
        <end position="1013"/>
    </location>
</feature>
<evidence type="ECO:0000256" key="2">
    <source>
        <dbReference type="ARBA" id="ARBA00006024"/>
    </source>
</evidence>
<dbReference type="Gene3D" id="1.20.58.2220">
    <property type="entry name" value="Formin, FH2 domain"/>
    <property type="match status" value="1"/>
</dbReference>
<gene>
    <name evidence="10" type="ORF">F2Q70_00010702</name>
</gene>
<evidence type="ECO:0000313" key="10">
    <source>
        <dbReference type="EMBL" id="KAF2610727.1"/>
    </source>
</evidence>
<feature type="region of interest" description="Disordered" evidence="8">
    <location>
        <begin position="568"/>
        <end position="587"/>
    </location>
</feature>
<comment type="subcellular location">
    <subcellularLocation>
        <location evidence="1 7">Membrane</location>
    </subcellularLocation>
</comment>
<feature type="transmembrane region" description="Helical" evidence="7">
    <location>
        <begin position="804"/>
        <end position="826"/>
    </location>
</feature>
<feature type="region of interest" description="Disordered" evidence="8">
    <location>
        <begin position="730"/>
        <end position="799"/>
    </location>
</feature>
<comment type="caution">
    <text evidence="10">The sequence shown here is derived from an EMBL/GenBank/DDBJ whole genome shotgun (WGS) entry which is preliminary data.</text>
</comment>
<feature type="region of interest" description="Disordered" evidence="8">
    <location>
        <begin position="626"/>
        <end position="705"/>
    </location>
</feature>
<dbReference type="SUPFAM" id="SSF81665">
    <property type="entry name" value="Calcium ATPase, transmembrane domain M"/>
    <property type="match status" value="1"/>
</dbReference>
<feature type="region of interest" description="Disordered" evidence="8">
    <location>
        <begin position="1187"/>
        <end position="1210"/>
    </location>
</feature>
<dbReference type="Pfam" id="PF00702">
    <property type="entry name" value="Hydrolase"/>
    <property type="match status" value="1"/>
</dbReference>
<comment type="similarity">
    <text evidence="2 7">Belongs to the cation transport ATPase (P-type) (TC 3.A.3) family. Type IB subfamily.</text>
</comment>
<sequence length="1491" mass="161353">MIDHFHETVAATLAMQDYMEAAAVVFLFTIAEWLETRASYKATAVMQSLMSLAPQKATIAETGEEVEVDEVKVNTIVAVKAGETIPIDGIVVDGNCEVDEKTLTGEAYPVPKQRDSTVWAGTINLNGYVSVKTTSLASDCVVAKMAKLVEEAQSSKTKSQRLIDKCSQYYTPAIILVSGGIAVVPAVMKLHNLNHWFHLALVVLVSACPCGLILSTPVATFCALTKAATSGLLIKSADYLDTLSKIKITAFDKTGTITRGEFIVVDFKSLHRDISLRTLLYWVSSVESKSSHPMAATIVDYAKSVDVEPRTEEVEDYQLFPGEGIYGKIDGNDIYIGNKRIASRAKCSTVPEIEVDTKGGKTIGYIYVGERLAGLGNALDVVHGELLPEDKSRIIQDFKKEGPTAMVGDGVNDAPALATADIGISMGISGSALATQTGDIILMSNDIRRIPQAIKIARRARRKVVQNVFISIIFKVGILILAICGHPLIWAAVLVDVGTCLLVILNSMLLLREKDKSKNKKCYRSSVLNGTKLEGEADEEVDLEAGLLSKSQCNSGCCGDKKAQDKVVMKKPSSKSSSGHDHAGGCCGDKKTQEKVMMVKPSSKSSSGHGHAGGCCGDKKTQEKVMMVKPSSKSSSGHGHAGGCCGDKKTQEKVVMVKPSSKSSSGHGHAGGCCGDKKTQEKVVMVKPSSKSSSGHDQSGGCCVDKKTQEKVVMVKPSINEIHRRILHQPLFPDASPPPPPDLESTPPPPDAPDQPFFPENPSTPDQTQFPPPTPPPPPASSDANGGLPIPTATTQQAKPGKKFAIVISVGVVTLGMLSALAFFLYRHKVKHASDTQKLVSRGGDGGSRRFQEDPLPPTSSTFLYMGTVEPSREPASESIGPVNTSPYRKLNSAKRSDRYRPSPELQPLPPLAKPPQPSENSPSALSPSTSSSDEECRDTAFYTPHGSAISSDDGYYTAFPRSANSNGHSSGSVPHSKRTSPKSKFGSRSPEMKHVIIPSIKQKPPPVQPPPFRSLEADELEIPYPQNKPKFSQPPTPPNRAAFQAITQDKSPLSTRVSPRRSPPPLHTPPPPPPPPPPPRPPPPPPPQIRPRDFQIPRKLSNPEATKPDDQSRKLAFKTPSPQSKAVEEAKSVSADGDTDPSRPKLKPLHWDKVRASSDRATVWDQLKSSSFQVNEDRMEHLFGCSSASSAPKEPVRRSVMPPAENENRVLDPKKSQNIAILLRALNVTREEVSEALLDVVIFLVAGIVIEMLIRGNPESLGAELLETLVKMAPTKEEEIKLREYSGDVSKLGTAERFLKTILDIPFAFKRVEAMLYRANFDAEVKYLRNSFQTLEDASLELKASRLFLKLLEAVLMTGNRMNVGTNRGEAKAFKLDTLLKLVDIKGVDGKTTLLHFVVQEITKSEATTTTVDETIVHENKDGFRKQGLQVVAGLSRDLANVKKSAGMDSDVLSGYVTKLETGLEKLRAFVKTETTTTTTPGKEKITRNA</sequence>
<accession>A0A8S9LXD8</accession>
<dbReference type="SUPFAM" id="SSF56784">
    <property type="entry name" value="HAD-like"/>
    <property type="match status" value="1"/>
</dbReference>
<dbReference type="Pfam" id="PF02181">
    <property type="entry name" value="FH2"/>
    <property type="match status" value="1"/>
</dbReference>
<keyword evidence="7" id="KW-0067">ATP-binding</keyword>
<dbReference type="GO" id="GO:0005524">
    <property type="term" value="F:ATP binding"/>
    <property type="evidence" value="ECO:0007669"/>
    <property type="project" value="UniProtKB-UniRule"/>
</dbReference>
<dbReference type="Pfam" id="PF00122">
    <property type="entry name" value="E1-E2_ATPase"/>
    <property type="match status" value="1"/>
</dbReference>
<dbReference type="SMART" id="SM00498">
    <property type="entry name" value="FH2"/>
    <property type="match status" value="1"/>
</dbReference>
<proteinExistence type="inferred from homology"/>